<dbReference type="RefSeq" id="WP_079025041.1">
    <property type="nucleotide sequence ID" value="NZ_LFEH01000048.1"/>
</dbReference>
<feature type="transmembrane region" description="Helical" evidence="8">
    <location>
        <begin position="116"/>
        <end position="138"/>
    </location>
</feature>
<name>A0ABR5HYB4_STRLW</name>
<feature type="transmembrane region" description="Helical" evidence="8">
    <location>
        <begin position="407"/>
        <end position="425"/>
    </location>
</feature>
<feature type="transmembrane region" description="Helical" evidence="8">
    <location>
        <begin position="178"/>
        <end position="199"/>
    </location>
</feature>
<keyword evidence="11" id="KW-1185">Reference proteome</keyword>
<keyword evidence="10" id="KW-0762">Sugar transport</keyword>
<dbReference type="InterPro" id="IPR005829">
    <property type="entry name" value="Sugar_transporter_CS"/>
</dbReference>
<dbReference type="PROSITE" id="PS00216">
    <property type="entry name" value="SUGAR_TRANSPORT_1"/>
    <property type="match status" value="2"/>
</dbReference>
<keyword evidence="4 8" id="KW-0812">Transmembrane</keyword>
<feature type="transmembrane region" description="Helical" evidence="8">
    <location>
        <begin position="340"/>
        <end position="363"/>
    </location>
</feature>
<reference evidence="10 11" key="1">
    <citation type="submission" date="2015-06" db="EMBL/GenBank/DDBJ databases">
        <title>Draft genome sequence of Streptomyces leeuwenhoekii C58, which produces the novel lasso peptide, chaxapeptin.</title>
        <authorList>
            <person name="Yi Y."/>
            <person name="Hai D."/>
            <person name="Jaspars M."/>
            <person name="Sheng H."/>
            <person name="Rateb M.E."/>
            <person name="Bull A."/>
            <person name="Goodfellow M."/>
            <person name="Asenjo J.A."/>
            <person name="Ebel R."/>
        </authorList>
    </citation>
    <scope>NUCLEOTIDE SEQUENCE [LARGE SCALE GENOMIC DNA]</scope>
    <source>
        <strain evidence="10 11">C58</strain>
    </source>
</reference>
<feature type="domain" description="Major facilitator superfamily (MFS) profile" evidence="9">
    <location>
        <begin position="26"/>
        <end position="429"/>
    </location>
</feature>
<feature type="transmembrane region" description="Helical" evidence="8">
    <location>
        <begin position="63"/>
        <end position="80"/>
    </location>
</feature>
<evidence type="ECO:0000313" key="10">
    <source>
        <dbReference type="EMBL" id="KMS78690.1"/>
    </source>
</evidence>
<accession>A0ABR5HYB4</accession>
<comment type="similarity">
    <text evidence="2">Belongs to the major facilitator superfamily. Sugar transporter (TC 2.A.1.1) family.</text>
</comment>
<evidence type="ECO:0000256" key="4">
    <source>
        <dbReference type="ARBA" id="ARBA00022692"/>
    </source>
</evidence>
<evidence type="ECO:0000256" key="1">
    <source>
        <dbReference type="ARBA" id="ARBA00004651"/>
    </source>
</evidence>
<dbReference type="Gene3D" id="1.20.1250.20">
    <property type="entry name" value="MFS general substrate transporter like domains"/>
    <property type="match status" value="2"/>
</dbReference>
<evidence type="ECO:0000256" key="8">
    <source>
        <dbReference type="SAM" id="Phobius"/>
    </source>
</evidence>
<evidence type="ECO:0000256" key="7">
    <source>
        <dbReference type="SAM" id="MobiDB-lite"/>
    </source>
</evidence>
<dbReference type="PANTHER" id="PTHR48020">
    <property type="entry name" value="PROTON MYO-INOSITOL COTRANSPORTER"/>
    <property type="match status" value="1"/>
</dbReference>
<evidence type="ECO:0000259" key="9">
    <source>
        <dbReference type="PROSITE" id="PS50850"/>
    </source>
</evidence>
<sequence>MFDAPRPPVAPPSPGPADPPARIGLCTAVVALGGLLFGFDTGVISGALLFIRTDFGLNSFEEGAVISALLLGAAVGALGSGRPADRFGRKKVLVAIALTFTAGLLAAVLADGFPALVAARAVLGLAVGSASTVVPLYLAEIAPPRLRGRLVTANQILLTVGILVSYLINLAYADSADWRAMFAVGLIPSVAMVVGTLAIPESPEWLRTRATAGAAPVPPAPGRRPAPPRPSAGLLSPAARPALVIGVTLAAAQQFGGINSIIYYAPSIMSRAGLPAANSITYSVVIGTVNVLMTIAAVPLIDRAGRRPLLLSSLAGMAFSLVALGVALGLPSSPAANVTALVFMVTYVASFAIGLGPVFWILAAELFPPESRARGGAVCALVNWAANFVVGQMFLPAADLVGESWVFWFFAAVSTAAVVFVLRTVPETKNRSLAEVQRELAVRSAHPAGDRLTARTPMPSARG</sequence>
<evidence type="ECO:0000256" key="5">
    <source>
        <dbReference type="ARBA" id="ARBA00022989"/>
    </source>
</evidence>
<dbReference type="InterPro" id="IPR005828">
    <property type="entry name" value="MFS_sugar_transport-like"/>
</dbReference>
<dbReference type="PROSITE" id="PS00217">
    <property type="entry name" value="SUGAR_TRANSPORT_2"/>
    <property type="match status" value="1"/>
</dbReference>
<feature type="compositionally biased region" description="Pro residues" evidence="7">
    <location>
        <begin position="216"/>
        <end position="230"/>
    </location>
</feature>
<keyword evidence="3" id="KW-0813">Transport</keyword>
<evidence type="ECO:0000256" key="2">
    <source>
        <dbReference type="ARBA" id="ARBA00010992"/>
    </source>
</evidence>
<proteinExistence type="inferred from homology"/>
<dbReference type="PANTHER" id="PTHR48020:SF12">
    <property type="entry name" value="PROTON MYO-INOSITOL COTRANSPORTER"/>
    <property type="match status" value="1"/>
</dbReference>
<dbReference type="PRINTS" id="PR00171">
    <property type="entry name" value="SUGRTRNSPORT"/>
</dbReference>
<evidence type="ECO:0000313" key="11">
    <source>
        <dbReference type="Proteomes" id="UP000037274"/>
    </source>
</evidence>
<feature type="transmembrane region" description="Helical" evidence="8">
    <location>
        <begin position="308"/>
        <end position="328"/>
    </location>
</feature>
<feature type="transmembrane region" description="Helical" evidence="8">
    <location>
        <begin position="23"/>
        <end position="51"/>
    </location>
</feature>
<protein>
    <submittedName>
        <fullName evidence="10">Sugar transporter</fullName>
    </submittedName>
</protein>
<dbReference type="InterPro" id="IPR003663">
    <property type="entry name" value="Sugar/inositol_transpt"/>
</dbReference>
<comment type="subcellular location">
    <subcellularLocation>
        <location evidence="1">Cell membrane</location>
        <topology evidence="1">Multi-pass membrane protein</topology>
    </subcellularLocation>
</comment>
<dbReference type="InterPro" id="IPR036259">
    <property type="entry name" value="MFS_trans_sf"/>
</dbReference>
<dbReference type="SUPFAM" id="SSF103473">
    <property type="entry name" value="MFS general substrate transporter"/>
    <property type="match status" value="1"/>
</dbReference>
<feature type="transmembrane region" description="Helical" evidence="8">
    <location>
        <begin position="92"/>
        <end position="110"/>
    </location>
</feature>
<evidence type="ECO:0000256" key="6">
    <source>
        <dbReference type="ARBA" id="ARBA00023136"/>
    </source>
</evidence>
<dbReference type="Pfam" id="PF00083">
    <property type="entry name" value="Sugar_tr"/>
    <property type="match status" value="2"/>
</dbReference>
<feature type="transmembrane region" description="Helical" evidence="8">
    <location>
        <begin position="150"/>
        <end position="172"/>
    </location>
</feature>
<comment type="caution">
    <text evidence="10">The sequence shown here is derived from an EMBL/GenBank/DDBJ whole genome shotgun (WGS) entry which is preliminary data.</text>
</comment>
<feature type="transmembrane region" description="Helical" evidence="8">
    <location>
        <begin position="375"/>
        <end position="395"/>
    </location>
</feature>
<dbReference type="PROSITE" id="PS50850">
    <property type="entry name" value="MFS"/>
    <property type="match status" value="1"/>
</dbReference>
<keyword evidence="5 8" id="KW-1133">Transmembrane helix</keyword>
<feature type="region of interest" description="Disordered" evidence="7">
    <location>
        <begin position="211"/>
        <end position="231"/>
    </location>
</feature>
<keyword evidence="6 8" id="KW-0472">Membrane</keyword>
<dbReference type="EMBL" id="LFEH01000048">
    <property type="protein sequence ID" value="KMS78690.1"/>
    <property type="molecule type" value="Genomic_DNA"/>
</dbReference>
<dbReference type="InterPro" id="IPR020846">
    <property type="entry name" value="MFS_dom"/>
</dbReference>
<feature type="transmembrane region" description="Helical" evidence="8">
    <location>
        <begin position="280"/>
        <end position="301"/>
    </location>
</feature>
<organism evidence="10 11">
    <name type="scientific">Streptomyces leeuwenhoekii</name>
    <dbReference type="NCBI Taxonomy" id="1437453"/>
    <lineage>
        <taxon>Bacteria</taxon>
        <taxon>Bacillati</taxon>
        <taxon>Actinomycetota</taxon>
        <taxon>Actinomycetes</taxon>
        <taxon>Kitasatosporales</taxon>
        <taxon>Streptomycetaceae</taxon>
        <taxon>Streptomyces</taxon>
    </lineage>
</organism>
<dbReference type="Proteomes" id="UP000037274">
    <property type="component" value="Unassembled WGS sequence"/>
</dbReference>
<feature type="transmembrane region" description="Helical" evidence="8">
    <location>
        <begin position="242"/>
        <end position="265"/>
    </location>
</feature>
<dbReference type="InterPro" id="IPR050814">
    <property type="entry name" value="Myo-inositol_Transporter"/>
</dbReference>
<evidence type="ECO:0000256" key="3">
    <source>
        <dbReference type="ARBA" id="ARBA00022448"/>
    </source>
</evidence>
<gene>
    <name evidence="10" type="ORF">ACH49_14725</name>
</gene>